<feature type="repeat" description="TPR" evidence="3">
    <location>
        <begin position="105"/>
        <end position="138"/>
    </location>
</feature>
<dbReference type="InterPro" id="IPR051012">
    <property type="entry name" value="CellSynth/LPSAsmb/PSIAsmb"/>
</dbReference>
<dbReference type="RefSeq" id="WP_012303265.1">
    <property type="nucleotide sequence ID" value="NC_010424.1"/>
</dbReference>
<protein>
    <submittedName>
        <fullName evidence="5">Tetratricopeptide TPR_2 repeat protein</fullName>
    </submittedName>
</protein>
<dbReference type="InterPro" id="IPR011990">
    <property type="entry name" value="TPR-like_helical_dom_sf"/>
</dbReference>
<evidence type="ECO:0000256" key="4">
    <source>
        <dbReference type="SAM" id="Phobius"/>
    </source>
</evidence>
<dbReference type="SUPFAM" id="SSF48452">
    <property type="entry name" value="TPR-like"/>
    <property type="match status" value="1"/>
</dbReference>
<dbReference type="SMART" id="SM00028">
    <property type="entry name" value="TPR"/>
    <property type="match status" value="2"/>
</dbReference>
<keyword evidence="2 3" id="KW-0802">TPR repeat</keyword>
<evidence type="ECO:0000313" key="5">
    <source>
        <dbReference type="EMBL" id="ACA60691.1"/>
    </source>
</evidence>
<proteinExistence type="predicted"/>
<keyword evidence="6" id="KW-1185">Reference proteome</keyword>
<dbReference type="KEGG" id="dau:Daud_2204"/>
<dbReference type="PANTHER" id="PTHR45586:SF1">
    <property type="entry name" value="LIPOPOLYSACCHARIDE ASSEMBLY PROTEIN B"/>
    <property type="match status" value="1"/>
</dbReference>
<dbReference type="EMBL" id="CP000860">
    <property type="protein sequence ID" value="ACA60691.1"/>
    <property type="molecule type" value="Genomic_DNA"/>
</dbReference>
<dbReference type="STRING" id="477974.Daud_2204"/>
<gene>
    <name evidence="5" type="ordered locus">Daud_2204</name>
</gene>
<feature type="repeat" description="TPR" evidence="3">
    <location>
        <begin position="71"/>
        <end position="104"/>
    </location>
</feature>
<dbReference type="Proteomes" id="UP000008544">
    <property type="component" value="Chromosome"/>
</dbReference>
<reference evidence="6" key="1">
    <citation type="submission" date="2007-10" db="EMBL/GenBank/DDBJ databases">
        <title>Complete sequence of chromosome of Desulforudis audaxviator MP104C.</title>
        <authorList>
            <person name="Copeland A."/>
            <person name="Lucas S."/>
            <person name="Lapidus A."/>
            <person name="Barry K."/>
            <person name="Glavina del Rio T."/>
            <person name="Dalin E."/>
            <person name="Tice H."/>
            <person name="Bruce D."/>
            <person name="Pitluck S."/>
            <person name="Lowry S.R."/>
            <person name="Larimer F."/>
            <person name="Land M.L."/>
            <person name="Hauser L."/>
            <person name="Kyrpides N."/>
            <person name="Ivanova N.N."/>
            <person name="Richardson P."/>
        </authorList>
    </citation>
    <scope>NUCLEOTIDE SEQUENCE [LARGE SCALE GENOMIC DNA]</scope>
    <source>
        <strain evidence="6">MP104C</strain>
    </source>
</reference>
<keyword evidence="4" id="KW-1133">Transmembrane helix</keyword>
<dbReference type="PANTHER" id="PTHR45586">
    <property type="entry name" value="TPR REPEAT-CONTAINING PROTEIN PA4667"/>
    <property type="match status" value="1"/>
</dbReference>
<dbReference type="eggNOG" id="COG0457">
    <property type="taxonomic scope" value="Bacteria"/>
</dbReference>
<evidence type="ECO:0000256" key="1">
    <source>
        <dbReference type="ARBA" id="ARBA00022737"/>
    </source>
</evidence>
<keyword evidence="1" id="KW-0677">Repeat</keyword>
<keyword evidence="4" id="KW-0472">Membrane</keyword>
<accession>B1I6P3</accession>
<dbReference type="InterPro" id="IPR019734">
    <property type="entry name" value="TPR_rpt"/>
</dbReference>
<feature type="transmembrane region" description="Helical" evidence="4">
    <location>
        <begin position="12"/>
        <end position="35"/>
    </location>
</feature>
<dbReference type="HOGENOM" id="CLU_094894_1_1_9"/>
<evidence type="ECO:0000256" key="3">
    <source>
        <dbReference type="PROSITE-ProRule" id="PRU00339"/>
    </source>
</evidence>
<dbReference type="AlphaFoldDB" id="B1I6P3"/>
<dbReference type="Pfam" id="PF14559">
    <property type="entry name" value="TPR_19"/>
    <property type="match status" value="1"/>
</dbReference>
<name>B1I6P3_DESAP</name>
<reference evidence="5 6" key="2">
    <citation type="journal article" date="2008" name="Science">
        <title>Environmental genomics reveals a single-species ecosystem deep within Earth.</title>
        <authorList>
            <person name="Chivian D."/>
            <person name="Brodie E.L."/>
            <person name="Alm E.J."/>
            <person name="Culley D.E."/>
            <person name="Dehal P.S."/>
            <person name="Desantis T.Z."/>
            <person name="Gihring T.M."/>
            <person name="Lapidus A."/>
            <person name="Lin L.H."/>
            <person name="Lowry S.R."/>
            <person name="Moser D.P."/>
            <person name="Richardson P.M."/>
            <person name="Southam G."/>
            <person name="Wanger G."/>
            <person name="Pratt L.M."/>
            <person name="Andersen G.L."/>
            <person name="Hazen T.C."/>
            <person name="Brockman F.J."/>
            <person name="Arkin A.P."/>
            <person name="Onstott T.C."/>
        </authorList>
    </citation>
    <scope>NUCLEOTIDE SEQUENCE [LARGE SCALE GENOMIC DNA]</scope>
    <source>
        <strain evidence="5 6">MP104C</strain>
    </source>
</reference>
<sequence>MRRPWKTWQKAGFWAITILIACGLLGSSVLGLWGLGSLDQPEVPGPTPALDDFARSVRQLEKQVQDNPGDVQSRIHLAAIYRNMMDYERSIQLFEEVLALEADNQRVRLDLAEMYLQLGEHEQAIGQLEALLEINPGHHRALYLYGIALGFGREDYPEAIRALERFLALVGSGSEADHARTLIQEWKTGQR</sequence>
<evidence type="ECO:0000313" key="6">
    <source>
        <dbReference type="Proteomes" id="UP000008544"/>
    </source>
</evidence>
<dbReference type="PROSITE" id="PS50005">
    <property type="entry name" value="TPR"/>
    <property type="match status" value="2"/>
</dbReference>
<organism evidence="5 6">
    <name type="scientific">Desulforudis audaxviator (strain MP104C)</name>
    <dbReference type="NCBI Taxonomy" id="477974"/>
    <lineage>
        <taxon>Bacteria</taxon>
        <taxon>Bacillati</taxon>
        <taxon>Bacillota</taxon>
        <taxon>Clostridia</taxon>
        <taxon>Thermoanaerobacterales</taxon>
        <taxon>Candidatus Desulforudaceae</taxon>
        <taxon>Candidatus Desulforudis</taxon>
    </lineage>
</organism>
<dbReference type="PROSITE" id="PS51257">
    <property type="entry name" value="PROKAR_LIPOPROTEIN"/>
    <property type="match status" value="1"/>
</dbReference>
<dbReference type="Gene3D" id="1.25.40.10">
    <property type="entry name" value="Tetratricopeptide repeat domain"/>
    <property type="match status" value="1"/>
</dbReference>
<dbReference type="OrthoDB" id="1806831at2"/>
<evidence type="ECO:0000256" key="2">
    <source>
        <dbReference type="ARBA" id="ARBA00022803"/>
    </source>
</evidence>
<keyword evidence="4" id="KW-0812">Transmembrane</keyword>